<comment type="caution">
    <text evidence="2">The sequence shown here is derived from an EMBL/GenBank/DDBJ whole genome shotgun (WGS) entry which is preliminary data.</text>
</comment>
<gene>
    <name evidence="2" type="ORF">DFR41_11176</name>
</gene>
<sequence length="70" mass="7804">MLQVSARQSMMSTPPADPAELPVQPDRGTPLTPGQQPPSPVLPAMRGRVSLRMRVHHSFMRAAAFRWRTL</sequence>
<proteinExistence type="predicted"/>
<dbReference type="AlphaFoldDB" id="A0A370FA70"/>
<reference evidence="2 3" key="1">
    <citation type="submission" date="2018-07" db="EMBL/GenBank/DDBJ databases">
        <title>Genomic Encyclopedia of Type Strains, Phase IV (KMG-IV): sequencing the most valuable type-strain genomes for metagenomic binning, comparative biology and taxonomic classification.</title>
        <authorList>
            <person name="Goeker M."/>
        </authorList>
    </citation>
    <scope>NUCLEOTIDE SEQUENCE [LARGE SCALE GENOMIC DNA]</scope>
    <source>
        <strain evidence="2 3">DSM 21352</strain>
    </source>
</reference>
<accession>A0A370FA70</accession>
<protein>
    <submittedName>
        <fullName evidence="2">Uncharacterized protein</fullName>
    </submittedName>
</protein>
<dbReference type="OrthoDB" id="9871125at2"/>
<dbReference type="Proteomes" id="UP000255265">
    <property type="component" value="Unassembled WGS sequence"/>
</dbReference>
<name>A0A370FA70_9BURK</name>
<feature type="compositionally biased region" description="Polar residues" evidence="1">
    <location>
        <begin position="1"/>
        <end position="12"/>
    </location>
</feature>
<evidence type="ECO:0000313" key="2">
    <source>
        <dbReference type="EMBL" id="RDI20101.1"/>
    </source>
</evidence>
<evidence type="ECO:0000256" key="1">
    <source>
        <dbReference type="SAM" id="MobiDB-lite"/>
    </source>
</evidence>
<organism evidence="2 3">
    <name type="scientific">Pseudacidovorax intermedius</name>
    <dbReference type="NCBI Taxonomy" id="433924"/>
    <lineage>
        <taxon>Bacteria</taxon>
        <taxon>Pseudomonadati</taxon>
        <taxon>Pseudomonadota</taxon>
        <taxon>Betaproteobacteria</taxon>
        <taxon>Burkholderiales</taxon>
        <taxon>Comamonadaceae</taxon>
        <taxon>Pseudacidovorax</taxon>
    </lineage>
</organism>
<dbReference type="EMBL" id="QQAV01000011">
    <property type="protein sequence ID" value="RDI20101.1"/>
    <property type="molecule type" value="Genomic_DNA"/>
</dbReference>
<keyword evidence="3" id="KW-1185">Reference proteome</keyword>
<evidence type="ECO:0000313" key="3">
    <source>
        <dbReference type="Proteomes" id="UP000255265"/>
    </source>
</evidence>
<feature type="region of interest" description="Disordered" evidence="1">
    <location>
        <begin position="1"/>
        <end position="42"/>
    </location>
</feature>